<feature type="compositionally biased region" description="Basic residues" evidence="1">
    <location>
        <begin position="122"/>
        <end position="134"/>
    </location>
</feature>
<feature type="compositionally biased region" description="Basic and acidic residues" evidence="1">
    <location>
        <begin position="89"/>
        <end position="109"/>
    </location>
</feature>
<gene>
    <name evidence="2" type="ORF">FRX31_023744</name>
</gene>
<accession>A0A7J6VNI7</accession>
<protein>
    <submittedName>
        <fullName evidence="2">Uncharacterized protein</fullName>
    </submittedName>
</protein>
<evidence type="ECO:0000256" key="1">
    <source>
        <dbReference type="SAM" id="MobiDB-lite"/>
    </source>
</evidence>
<evidence type="ECO:0000313" key="3">
    <source>
        <dbReference type="Proteomes" id="UP000554482"/>
    </source>
</evidence>
<feature type="compositionally biased region" description="Basic and acidic residues" evidence="1">
    <location>
        <begin position="61"/>
        <end position="77"/>
    </location>
</feature>
<sequence length="134" mass="14809">MHRFQVSSAEPSNGGVLARLQCPWHFKANGHKPNHSPHPMAASKQEPELLHSPDSLQHNHHREEGGTPRAHHEDLANRLEVANTGRGVHRPDSDGYLKSHPSSMREEGLVRGGYGGSLERKAKARSSSRRAKPT</sequence>
<evidence type="ECO:0000313" key="2">
    <source>
        <dbReference type="EMBL" id="KAF5186669.1"/>
    </source>
</evidence>
<proteinExistence type="predicted"/>
<name>A0A7J6VNI7_THATH</name>
<organism evidence="2 3">
    <name type="scientific">Thalictrum thalictroides</name>
    <name type="common">Rue-anemone</name>
    <name type="synonym">Anemone thalictroides</name>
    <dbReference type="NCBI Taxonomy" id="46969"/>
    <lineage>
        <taxon>Eukaryota</taxon>
        <taxon>Viridiplantae</taxon>
        <taxon>Streptophyta</taxon>
        <taxon>Embryophyta</taxon>
        <taxon>Tracheophyta</taxon>
        <taxon>Spermatophyta</taxon>
        <taxon>Magnoliopsida</taxon>
        <taxon>Ranunculales</taxon>
        <taxon>Ranunculaceae</taxon>
        <taxon>Thalictroideae</taxon>
        <taxon>Thalictrum</taxon>
    </lineage>
</organism>
<dbReference type="EMBL" id="JABWDY010028968">
    <property type="protein sequence ID" value="KAF5186669.1"/>
    <property type="molecule type" value="Genomic_DNA"/>
</dbReference>
<comment type="caution">
    <text evidence="2">The sequence shown here is derived from an EMBL/GenBank/DDBJ whole genome shotgun (WGS) entry which is preliminary data.</text>
</comment>
<dbReference type="AlphaFoldDB" id="A0A7J6VNI7"/>
<keyword evidence="3" id="KW-1185">Reference proteome</keyword>
<dbReference type="Proteomes" id="UP000554482">
    <property type="component" value="Unassembled WGS sequence"/>
</dbReference>
<reference evidence="2 3" key="1">
    <citation type="submission" date="2020-06" db="EMBL/GenBank/DDBJ databases">
        <title>Transcriptomic and genomic resources for Thalictrum thalictroides and T. hernandezii: Facilitating candidate gene discovery in an emerging model plant lineage.</title>
        <authorList>
            <person name="Arias T."/>
            <person name="Riano-Pachon D.M."/>
            <person name="Di Stilio V.S."/>
        </authorList>
    </citation>
    <scope>NUCLEOTIDE SEQUENCE [LARGE SCALE GENOMIC DNA]</scope>
    <source>
        <strain evidence="3">cv. WT478/WT964</strain>
        <tissue evidence="2">Leaves</tissue>
    </source>
</reference>
<feature type="region of interest" description="Disordered" evidence="1">
    <location>
        <begin position="26"/>
        <end position="134"/>
    </location>
</feature>